<dbReference type="EMBL" id="VRSW01000006">
    <property type="protein sequence ID" value="TXK02677.1"/>
    <property type="molecule type" value="Genomic_DNA"/>
</dbReference>
<dbReference type="Pfam" id="PF08482">
    <property type="entry name" value="HrpB_C"/>
    <property type="match status" value="1"/>
</dbReference>
<dbReference type="NCBIfam" id="TIGR01970">
    <property type="entry name" value="DEAH_box_HrpB"/>
    <property type="match status" value="1"/>
</dbReference>
<dbReference type="InterPro" id="IPR013689">
    <property type="entry name" value="RNA_helicase_ATP-dep_HrpB_C"/>
</dbReference>
<dbReference type="GO" id="GO:0003724">
    <property type="term" value="F:RNA helicase activity"/>
    <property type="evidence" value="ECO:0007669"/>
    <property type="project" value="UniProtKB-EC"/>
</dbReference>
<dbReference type="InterPro" id="IPR007502">
    <property type="entry name" value="Helicase-assoc_dom"/>
</dbReference>
<name>A0A5C8HMD1_9MICO</name>
<gene>
    <name evidence="8" type="primary">hrpB</name>
    <name evidence="8" type="ORF">FVP60_12400</name>
</gene>
<dbReference type="SMART" id="SM00847">
    <property type="entry name" value="HA2"/>
    <property type="match status" value="1"/>
</dbReference>
<dbReference type="Gene3D" id="1.20.120.1080">
    <property type="match status" value="1"/>
</dbReference>
<proteinExistence type="predicted"/>
<evidence type="ECO:0000256" key="1">
    <source>
        <dbReference type="ARBA" id="ARBA00012552"/>
    </source>
</evidence>
<dbReference type="GO" id="GO:0016787">
    <property type="term" value="F:hydrolase activity"/>
    <property type="evidence" value="ECO:0007669"/>
    <property type="project" value="UniProtKB-KW"/>
</dbReference>
<protein>
    <recommendedName>
        <fullName evidence="1">RNA helicase</fullName>
        <ecNumber evidence="1">3.6.4.13</ecNumber>
    </recommendedName>
</protein>
<dbReference type="CDD" id="cd18791">
    <property type="entry name" value="SF2_C_RHA"/>
    <property type="match status" value="1"/>
</dbReference>
<dbReference type="AlphaFoldDB" id="A0A5C8HMD1"/>
<dbReference type="InterPro" id="IPR010225">
    <property type="entry name" value="HrpB"/>
</dbReference>
<keyword evidence="9" id="KW-1185">Reference proteome</keyword>
<feature type="domain" description="Helicase C-terminal" evidence="7">
    <location>
        <begin position="217"/>
        <end position="387"/>
    </location>
</feature>
<evidence type="ECO:0000259" key="6">
    <source>
        <dbReference type="PROSITE" id="PS51192"/>
    </source>
</evidence>
<keyword evidence="4 8" id="KW-0347">Helicase</keyword>
<dbReference type="Proteomes" id="UP000321196">
    <property type="component" value="Unassembled WGS sequence"/>
</dbReference>
<dbReference type="PIRSF" id="PIRSF005496">
    <property type="entry name" value="ATP_hel_hrpB"/>
    <property type="match status" value="1"/>
</dbReference>
<keyword evidence="3" id="KW-0378">Hydrolase</keyword>
<dbReference type="PANTHER" id="PTHR43519:SF1">
    <property type="entry name" value="ATP-DEPENDENT RNA HELICASE HRPB"/>
    <property type="match status" value="1"/>
</dbReference>
<dbReference type="OrthoDB" id="9805617at2"/>
<organism evidence="8 9">
    <name type="scientific">Microbacterium mitrae</name>
    <dbReference type="NCBI Taxonomy" id="664640"/>
    <lineage>
        <taxon>Bacteria</taxon>
        <taxon>Bacillati</taxon>
        <taxon>Actinomycetota</taxon>
        <taxon>Actinomycetes</taxon>
        <taxon>Micrococcales</taxon>
        <taxon>Microbacteriaceae</taxon>
        <taxon>Microbacterium</taxon>
    </lineage>
</organism>
<dbReference type="Gene3D" id="3.40.50.300">
    <property type="entry name" value="P-loop containing nucleotide triphosphate hydrolases"/>
    <property type="match status" value="2"/>
</dbReference>
<dbReference type="InterPro" id="IPR014001">
    <property type="entry name" value="Helicase_ATP-bd"/>
</dbReference>
<evidence type="ECO:0000256" key="2">
    <source>
        <dbReference type="ARBA" id="ARBA00022741"/>
    </source>
</evidence>
<dbReference type="SMART" id="SM00490">
    <property type="entry name" value="HELICc"/>
    <property type="match status" value="1"/>
</dbReference>
<keyword evidence="2" id="KW-0547">Nucleotide-binding</keyword>
<accession>A0A5C8HMD1</accession>
<comment type="caution">
    <text evidence="8">The sequence shown here is derived from an EMBL/GenBank/DDBJ whole genome shotgun (WGS) entry which is preliminary data.</text>
</comment>
<reference evidence="8 9" key="1">
    <citation type="submission" date="2019-08" db="EMBL/GenBank/DDBJ databases">
        <authorList>
            <person name="Dong K."/>
        </authorList>
    </citation>
    <scope>NUCLEOTIDE SEQUENCE [LARGE SCALE GENOMIC DNA]</scope>
    <source>
        <strain evidence="8 9">M4-8</strain>
    </source>
</reference>
<dbReference type="SMART" id="SM00487">
    <property type="entry name" value="DEXDc"/>
    <property type="match status" value="1"/>
</dbReference>
<dbReference type="InterPro" id="IPR001650">
    <property type="entry name" value="Helicase_C-like"/>
</dbReference>
<evidence type="ECO:0000313" key="8">
    <source>
        <dbReference type="EMBL" id="TXK02677.1"/>
    </source>
</evidence>
<evidence type="ECO:0000259" key="7">
    <source>
        <dbReference type="PROSITE" id="PS51194"/>
    </source>
</evidence>
<dbReference type="InterPro" id="IPR002464">
    <property type="entry name" value="DNA/RNA_helicase_DEAH_CS"/>
</dbReference>
<dbReference type="SUPFAM" id="SSF52540">
    <property type="entry name" value="P-loop containing nucleoside triphosphate hydrolases"/>
    <property type="match status" value="1"/>
</dbReference>
<feature type="domain" description="Helicase ATP-binding" evidence="6">
    <location>
        <begin position="24"/>
        <end position="184"/>
    </location>
</feature>
<dbReference type="InterPro" id="IPR011545">
    <property type="entry name" value="DEAD/DEAH_box_helicase_dom"/>
</dbReference>
<dbReference type="PROSITE" id="PS00690">
    <property type="entry name" value="DEAH_ATP_HELICASE"/>
    <property type="match status" value="1"/>
</dbReference>
<dbReference type="GO" id="GO:0003676">
    <property type="term" value="F:nucleic acid binding"/>
    <property type="evidence" value="ECO:0007669"/>
    <property type="project" value="InterPro"/>
</dbReference>
<evidence type="ECO:0000256" key="5">
    <source>
        <dbReference type="ARBA" id="ARBA00022840"/>
    </source>
</evidence>
<dbReference type="PROSITE" id="PS51192">
    <property type="entry name" value="HELICASE_ATP_BIND_1"/>
    <property type="match status" value="1"/>
</dbReference>
<evidence type="ECO:0000256" key="4">
    <source>
        <dbReference type="ARBA" id="ARBA00022806"/>
    </source>
</evidence>
<evidence type="ECO:0000313" key="9">
    <source>
        <dbReference type="Proteomes" id="UP000321196"/>
    </source>
</evidence>
<keyword evidence="5" id="KW-0067">ATP-binding</keyword>
<dbReference type="Pfam" id="PF00271">
    <property type="entry name" value="Helicase_C"/>
    <property type="match status" value="1"/>
</dbReference>
<dbReference type="PANTHER" id="PTHR43519">
    <property type="entry name" value="ATP-DEPENDENT RNA HELICASE HRPB"/>
    <property type="match status" value="1"/>
</dbReference>
<sequence>MTADFDLAAIGRGLAFKGALGNVDTALDATDAIVITAAPGTGKTTLVPPLVANRVEGRVIVTQPRRVAARAAARRLASLDNSNLGDRVGFTVRGERSMTDETRIEMVTPGVLLRRLMDDPGLTDVGAVILDEVHERAIDTDLLIGLLGEVRQLRDDIVVVAMSATVDAERFAAVLGDSDPAPIVSHDSVAHPLDIRWAPPPGDRMDERGVTPGFLRHVAQVAVDAHGHEPDTDILVFAPGAREVSVIAMHLRDDVRDADVLELHGQAPVREQDRAVSERGAGQQTRIIVATSIAESSLTVPGVSIVVDSCLSRVPMYDSGRGMSGLVTVSTPRASAVQRAGRAARLGPGTVIRCVDERTFAAAPAFGTPEMLSTDLTDAALLLACWGAPRGEGLRLPDALPATAVARAETALQALGAVDAQGKATALGHKLARIPADPRLARALLDGAELVGSRVAAEVVAAVNDDIRADDADLDATLRALRDGRHPQHRSWSREVDRFTRLAGRANGSTRADSVGLIVALAFPDRIARRVADGVFQLASGTRAGVAGELAGGEWLAVADITRATSRVAAGTGAVIRSAAALDEESALVAAKHLTTDRIEATFTDGRVVARREKRVGAIVRSSVPVSVKAGVETEAAVRRALQARGLDLFEWAESAVALRSRLALLHRVIGEPWPSMSDDALLARLDEWLAPEMSALAAGKSVSKIDLTSALRRLLPWPEAVAFDELVPERLRVASGAMIRVQYSLHDDVNPSAVVAVKLQECFGMLESPRVAGGRVPVIFHLLSPGGHPLAVTADLASFWAGPYAQVRAETRGRYLKHPWPEDPYTAVATAKTNRRLAAEKGD</sequence>
<dbReference type="EC" id="3.6.4.13" evidence="1"/>
<dbReference type="GO" id="GO:0005524">
    <property type="term" value="F:ATP binding"/>
    <property type="evidence" value="ECO:0007669"/>
    <property type="project" value="UniProtKB-KW"/>
</dbReference>
<dbReference type="InterPro" id="IPR048333">
    <property type="entry name" value="HA2_WH"/>
</dbReference>
<evidence type="ECO:0000256" key="3">
    <source>
        <dbReference type="ARBA" id="ARBA00022801"/>
    </source>
</evidence>
<dbReference type="Pfam" id="PF00270">
    <property type="entry name" value="DEAD"/>
    <property type="match status" value="1"/>
</dbReference>
<dbReference type="PROSITE" id="PS51194">
    <property type="entry name" value="HELICASE_CTER"/>
    <property type="match status" value="1"/>
</dbReference>
<dbReference type="InterPro" id="IPR027417">
    <property type="entry name" value="P-loop_NTPase"/>
</dbReference>
<dbReference type="Pfam" id="PF04408">
    <property type="entry name" value="WHD_HA2"/>
    <property type="match status" value="1"/>
</dbReference>
<dbReference type="RefSeq" id="WP_147826611.1">
    <property type="nucleotide sequence ID" value="NZ_BAAARG010000005.1"/>
</dbReference>